<keyword evidence="3" id="KW-1185">Reference proteome</keyword>
<name>F4SDJ2_MELLP</name>
<evidence type="ECO:0000313" key="3">
    <source>
        <dbReference type="Proteomes" id="UP000001072"/>
    </source>
</evidence>
<feature type="region of interest" description="Disordered" evidence="1">
    <location>
        <begin position="118"/>
        <end position="141"/>
    </location>
</feature>
<accession>F4SDJ2</accession>
<dbReference type="HOGENOM" id="CLU_076405_0_0_1"/>
<dbReference type="RefSeq" id="XP_007419442.1">
    <property type="nucleotide sequence ID" value="XM_007419380.1"/>
</dbReference>
<dbReference type="AlphaFoldDB" id="F4SDJ2"/>
<organism evidence="3">
    <name type="scientific">Melampsora larici-populina (strain 98AG31 / pathotype 3-4-7)</name>
    <name type="common">Poplar leaf rust fungus</name>
    <dbReference type="NCBI Taxonomy" id="747676"/>
    <lineage>
        <taxon>Eukaryota</taxon>
        <taxon>Fungi</taxon>
        <taxon>Dikarya</taxon>
        <taxon>Basidiomycota</taxon>
        <taxon>Pucciniomycotina</taxon>
        <taxon>Pucciniomycetes</taxon>
        <taxon>Pucciniales</taxon>
        <taxon>Melampsoraceae</taxon>
        <taxon>Melampsora</taxon>
    </lineage>
</organism>
<evidence type="ECO:0000256" key="1">
    <source>
        <dbReference type="SAM" id="MobiDB-lite"/>
    </source>
</evidence>
<feature type="compositionally biased region" description="Basic residues" evidence="1">
    <location>
        <begin position="120"/>
        <end position="129"/>
    </location>
</feature>
<proteinExistence type="predicted"/>
<evidence type="ECO:0000313" key="2">
    <source>
        <dbReference type="EMBL" id="EGF97285.1"/>
    </source>
</evidence>
<dbReference type="KEGG" id="mlr:MELLADRAFT_86103"/>
<dbReference type="EMBL" id="GL883261">
    <property type="protein sequence ID" value="EGF97285.1"/>
    <property type="molecule type" value="Genomic_DNA"/>
</dbReference>
<reference evidence="3" key="1">
    <citation type="journal article" date="2011" name="Proc. Natl. Acad. Sci. U.S.A.">
        <title>Obligate biotrophy features unraveled by the genomic analysis of rust fungi.</title>
        <authorList>
            <person name="Duplessis S."/>
            <person name="Cuomo C.A."/>
            <person name="Lin Y.-C."/>
            <person name="Aerts A."/>
            <person name="Tisserant E."/>
            <person name="Veneault-Fourrey C."/>
            <person name="Joly D.L."/>
            <person name="Hacquard S."/>
            <person name="Amselem J."/>
            <person name="Cantarel B.L."/>
            <person name="Chiu R."/>
            <person name="Coutinho P.M."/>
            <person name="Feau N."/>
            <person name="Field M."/>
            <person name="Frey P."/>
            <person name="Gelhaye E."/>
            <person name="Goldberg J."/>
            <person name="Grabherr M.G."/>
            <person name="Kodira C.D."/>
            <person name="Kohler A."/>
            <person name="Kuees U."/>
            <person name="Lindquist E.A."/>
            <person name="Lucas S.M."/>
            <person name="Mago R."/>
            <person name="Mauceli E."/>
            <person name="Morin E."/>
            <person name="Murat C."/>
            <person name="Pangilinan J.L."/>
            <person name="Park R."/>
            <person name="Pearson M."/>
            <person name="Quesneville H."/>
            <person name="Rouhier N."/>
            <person name="Sakthikumar S."/>
            <person name="Salamov A.A."/>
            <person name="Schmutz J."/>
            <person name="Selles B."/>
            <person name="Shapiro H."/>
            <person name="Tanguay P."/>
            <person name="Tuskan G.A."/>
            <person name="Henrissat B."/>
            <person name="Van de Peer Y."/>
            <person name="Rouze P."/>
            <person name="Ellis J.G."/>
            <person name="Dodds P.N."/>
            <person name="Schein J.E."/>
            <person name="Zhong S."/>
            <person name="Hamelin R.C."/>
            <person name="Grigoriev I.V."/>
            <person name="Szabo L.J."/>
            <person name="Martin F."/>
        </authorList>
    </citation>
    <scope>NUCLEOTIDE SEQUENCE [LARGE SCALE GENOMIC DNA]</scope>
    <source>
        <strain evidence="3">98AG31 / pathotype 3-4-7</strain>
    </source>
</reference>
<sequence length="222" mass="25467">MKDVVRNNLLRPASFSLSEGSDSVPSQIMSIKIYGNLTMAKNSSITTTNIRRGRSTPAQLPNEITGAEVEANASDIELEAEGPMVDDQEVEHLPIENLALEEPPCRRGHPVPIAQPQALPRRRRSSRIARRAELRNPPRHRRPLPSVNEDWDFWSKIWTLPPNLLRYLSPGWLIDWTTRDRLRQIIWHFKPNQHIPCDALKAEIVEIFEDHVVLQYGAYYGI</sequence>
<protein>
    <submittedName>
        <fullName evidence="2">Uncharacterized protein</fullName>
    </submittedName>
</protein>
<dbReference type="InParanoid" id="F4SDJ2"/>
<dbReference type="Proteomes" id="UP000001072">
    <property type="component" value="Unassembled WGS sequence"/>
</dbReference>
<dbReference type="VEuPathDB" id="FungiDB:MELLADRAFT_86103"/>
<gene>
    <name evidence="2" type="ORF">MELLADRAFT_86103</name>
</gene>
<dbReference type="eggNOG" id="ENOG502QZJN">
    <property type="taxonomic scope" value="Eukaryota"/>
</dbReference>
<dbReference type="GeneID" id="18934085"/>